<dbReference type="Pfam" id="PF04088">
    <property type="entry name" value="Peroxin-13_N"/>
    <property type="match status" value="1"/>
</dbReference>
<evidence type="ECO:0000256" key="6">
    <source>
        <dbReference type="ARBA" id="ARBA00022989"/>
    </source>
</evidence>
<dbReference type="GO" id="GO:1990429">
    <property type="term" value="C:peroxisomal importomer complex"/>
    <property type="evidence" value="ECO:0007669"/>
    <property type="project" value="TreeGrafter"/>
</dbReference>
<sequence>MAAPPKPWERLGDVNHRQPNYQPDQTPSFISTSPYMVPGNGGGGGMGSPLPPLPPRPTSTMTSYNTYPRPAYSGYGTMGMYGSGMYGGTYRGYGQYGMGGLPDLPDDNGFLQIAENSSRQAFQSIESIVHAFGSVSMMLESTYHAVYSTFRAVLGVADHFNRMKSHFAQIFSALAIVRTLRWLYHRLLYLIGLRSQDPSLESVWRNASSSLPGASQQITESDIKASKSSWPIVLFLGVVFGGPYLIWRLLSSLVPTKSKAQGWIKGQEEHYAAVAQYPFQAKTRNELSFVTGQQLILAPKDQQPSIQGWLLASNGNSAGLVPANYIKIIGLRPPQPQQGNTQKGQKGNPMVASRIPTIPSPQLGIRPPVPQHTVPYARNFEAQSGTPHIQQRPPTTSQQGAPLTTWQRAPVTTWQRAPLTQQGIPQIPWQRPPLTTQQGAPLTTQQGAPLITQQGAPLTTQQGAPLITQQGTPLTTQQGAPLTTQQGASLITQQGTPLTTQQGAPLTTQQGASLTTQQEAPLTTQQGAPLTLQQGAPLTTQQGEPLATQQRAPKSSPSSPTLTQPATPLTSHSSPLPPQNTPPFIPESLDGAALPETSPQMDGGTFNIDEPDGTNGNDDLEE</sequence>
<dbReference type="SMART" id="SM00326">
    <property type="entry name" value="SH3"/>
    <property type="match status" value="1"/>
</dbReference>
<evidence type="ECO:0000256" key="4">
    <source>
        <dbReference type="ARBA" id="ARBA00022692"/>
    </source>
</evidence>
<dbReference type="Pfam" id="PF14604">
    <property type="entry name" value="SH3_9"/>
    <property type="match status" value="1"/>
</dbReference>
<evidence type="ECO:0000256" key="9">
    <source>
        <dbReference type="ARBA" id="ARBA00023140"/>
    </source>
</evidence>
<dbReference type="InterPro" id="IPR000939">
    <property type="entry name" value="Adenobir_fibre_prot_rpt/shaft"/>
</dbReference>
<evidence type="ECO:0000256" key="7">
    <source>
        <dbReference type="ARBA" id="ARBA00023010"/>
    </source>
</evidence>
<keyword evidence="6" id="KW-1133">Transmembrane helix</keyword>
<evidence type="ECO:0000256" key="5">
    <source>
        <dbReference type="ARBA" id="ARBA00022927"/>
    </source>
</evidence>
<evidence type="ECO:0000256" key="14">
    <source>
        <dbReference type="SAM" id="MobiDB-lite"/>
    </source>
</evidence>
<feature type="region of interest" description="Disordered" evidence="14">
    <location>
        <begin position="333"/>
        <end position="368"/>
    </location>
</feature>
<proteinExistence type="inferred from homology"/>
<dbReference type="EMBL" id="JARAKH010000018">
    <property type="protein sequence ID" value="KAK8395194.1"/>
    <property type="molecule type" value="Genomic_DNA"/>
</dbReference>
<evidence type="ECO:0000313" key="16">
    <source>
        <dbReference type="EMBL" id="KAK8395194.1"/>
    </source>
</evidence>
<evidence type="ECO:0000256" key="2">
    <source>
        <dbReference type="ARBA" id="ARBA00022443"/>
    </source>
</evidence>
<keyword evidence="5" id="KW-0653">Protein transport</keyword>
<reference evidence="16 17" key="1">
    <citation type="submission" date="2023-03" db="EMBL/GenBank/DDBJ databases">
        <title>High-quality genome of Scylla paramamosain provides insights in environmental adaptation.</title>
        <authorList>
            <person name="Zhang L."/>
        </authorList>
    </citation>
    <scope>NUCLEOTIDE SEQUENCE [LARGE SCALE GENOMIC DNA]</scope>
    <source>
        <strain evidence="16">LZ_2023a</strain>
        <tissue evidence="16">Muscle</tissue>
    </source>
</reference>
<dbReference type="Proteomes" id="UP001487740">
    <property type="component" value="Unassembled WGS sequence"/>
</dbReference>
<feature type="compositionally biased region" description="Polar residues" evidence="14">
    <location>
        <begin position="504"/>
        <end position="523"/>
    </location>
</feature>
<feature type="region of interest" description="Disordered" evidence="14">
    <location>
        <begin position="422"/>
        <end position="441"/>
    </location>
</feature>
<dbReference type="PROSITE" id="PS50002">
    <property type="entry name" value="SH3"/>
    <property type="match status" value="1"/>
</dbReference>
<dbReference type="Pfam" id="PF00608">
    <property type="entry name" value="Adeno_shaft"/>
    <property type="match status" value="3"/>
</dbReference>
<feature type="compositionally biased region" description="Basic and acidic residues" evidence="14">
    <location>
        <begin position="7"/>
        <end position="16"/>
    </location>
</feature>
<evidence type="ECO:0000256" key="11">
    <source>
        <dbReference type="ARBA" id="ARBA00034535"/>
    </source>
</evidence>
<keyword evidence="9" id="KW-0576">Peroxisome</keyword>
<dbReference type="SUPFAM" id="SSF50044">
    <property type="entry name" value="SH3-domain"/>
    <property type="match status" value="1"/>
</dbReference>
<comment type="subcellular location">
    <subcellularLocation>
        <location evidence="12">Peroxisome membrane</location>
    </subcellularLocation>
</comment>
<accession>A0AAW0U561</accession>
<evidence type="ECO:0000256" key="10">
    <source>
        <dbReference type="ARBA" id="ARBA00029693"/>
    </source>
</evidence>
<dbReference type="CDD" id="cd11864">
    <property type="entry name" value="SH3_PEX13_eumet"/>
    <property type="match status" value="1"/>
</dbReference>
<feature type="compositionally biased region" description="Pro residues" evidence="14">
    <location>
        <begin position="575"/>
        <end position="585"/>
    </location>
</feature>
<feature type="compositionally biased region" description="Polar residues" evidence="14">
    <location>
        <begin position="540"/>
        <end position="564"/>
    </location>
</feature>
<dbReference type="AlphaFoldDB" id="A0AAW0U561"/>
<organism evidence="16 17">
    <name type="scientific">Scylla paramamosain</name>
    <name type="common">Mud crab</name>
    <dbReference type="NCBI Taxonomy" id="85552"/>
    <lineage>
        <taxon>Eukaryota</taxon>
        <taxon>Metazoa</taxon>
        <taxon>Ecdysozoa</taxon>
        <taxon>Arthropoda</taxon>
        <taxon>Crustacea</taxon>
        <taxon>Multicrustacea</taxon>
        <taxon>Malacostraca</taxon>
        <taxon>Eumalacostraca</taxon>
        <taxon>Eucarida</taxon>
        <taxon>Decapoda</taxon>
        <taxon>Pleocyemata</taxon>
        <taxon>Brachyura</taxon>
        <taxon>Eubrachyura</taxon>
        <taxon>Portunoidea</taxon>
        <taxon>Portunidae</taxon>
        <taxon>Portuninae</taxon>
        <taxon>Scylla</taxon>
    </lineage>
</organism>
<keyword evidence="8" id="KW-0472">Membrane</keyword>
<evidence type="ECO:0000256" key="12">
    <source>
        <dbReference type="ARBA" id="ARBA00046271"/>
    </source>
</evidence>
<feature type="region of interest" description="Disordered" evidence="14">
    <location>
        <begin position="540"/>
        <end position="622"/>
    </location>
</feature>
<dbReference type="GO" id="GO:0019062">
    <property type="term" value="P:virion attachment to host cell"/>
    <property type="evidence" value="ECO:0007669"/>
    <property type="project" value="InterPro"/>
</dbReference>
<evidence type="ECO:0000256" key="3">
    <source>
        <dbReference type="ARBA" id="ARBA00022448"/>
    </source>
</evidence>
<dbReference type="PANTHER" id="PTHR19332:SF1">
    <property type="entry name" value="PEROXISOMAL MEMBRANE PROTEIN PEX13"/>
    <property type="match status" value="1"/>
</dbReference>
<feature type="compositionally biased region" description="Polar residues" evidence="14">
    <location>
        <begin position="17"/>
        <end position="31"/>
    </location>
</feature>
<feature type="domain" description="SH3" evidence="15">
    <location>
        <begin position="268"/>
        <end position="331"/>
    </location>
</feature>
<protein>
    <recommendedName>
        <fullName evidence="11">Peroxisomal membrane protein PEX13</fullName>
    </recommendedName>
    <alternativeName>
        <fullName evidence="10">Peroxin-13</fullName>
    </alternativeName>
</protein>
<keyword evidence="7" id="KW-0811">Translocation</keyword>
<comment type="caution">
    <text evidence="16">The sequence shown here is derived from an EMBL/GenBank/DDBJ whole genome shotgun (WGS) entry which is preliminary data.</text>
</comment>
<dbReference type="PANTHER" id="PTHR19332">
    <property type="entry name" value="PEROXISOMAL MEMBRANE PROTEIN PEX13"/>
    <property type="match status" value="1"/>
</dbReference>
<dbReference type="InterPro" id="IPR035463">
    <property type="entry name" value="Pex13"/>
</dbReference>
<feature type="compositionally biased region" description="Low complexity" evidence="14">
    <location>
        <begin position="565"/>
        <end position="574"/>
    </location>
</feature>
<dbReference type="GO" id="GO:0005778">
    <property type="term" value="C:peroxisomal membrane"/>
    <property type="evidence" value="ECO:0007669"/>
    <property type="project" value="UniProtKB-SubCell"/>
</dbReference>
<dbReference type="Gene3D" id="2.30.30.40">
    <property type="entry name" value="SH3 Domains"/>
    <property type="match status" value="1"/>
</dbReference>
<dbReference type="GO" id="GO:0016560">
    <property type="term" value="P:protein import into peroxisome matrix, docking"/>
    <property type="evidence" value="ECO:0007669"/>
    <property type="project" value="InterPro"/>
</dbReference>
<evidence type="ECO:0000256" key="1">
    <source>
        <dbReference type="ARBA" id="ARBA00006033"/>
    </source>
</evidence>
<comment type="similarity">
    <text evidence="1">Belongs to the peroxin-13 family.</text>
</comment>
<evidence type="ECO:0000256" key="8">
    <source>
        <dbReference type="ARBA" id="ARBA00023136"/>
    </source>
</evidence>
<dbReference type="InterPro" id="IPR007223">
    <property type="entry name" value="Peroxin-13_N"/>
</dbReference>
<feature type="region of interest" description="Disordered" evidence="14">
    <location>
        <begin position="498"/>
        <end position="523"/>
    </location>
</feature>
<keyword evidence="3" id="KW-0813">Transport</keyword>
<keyword evidence="4" id="KW-0812">Transmembrane</keyword>
<gene>
    <name evidence="16" type="ORF">O3P69_006136</name>
</gene>
<keyword evidence="2 13" id="KW-0728">SH3 domain</keyword>
<feature type="region of interest" description="Disordered" evidence="14">
    <location>
        <begin position="1"/>
        <end position="31"/>
    </location>
</feature>
<dbReference type="InterPro" id="IPR036028">
    <property type="entry name" value="SH3-like_dom_sf"/>
</dbReference>
<evidence type="ECO:0000313" key="17">
    <source>
        <dbReference type="Proteomes" id="UP001487740"/>
    </source>
</evidence>
<dbReference type="InterPro" id="IPR001452">
    <property type="entry name" value="SH3_domain"/>
</dbReference>
<name>A0AAW0U561_SCYPA</name>
<evidence type="ECO:0000256" key="13">
    <source>
        <dbReference type="PROSITE-ProRule" id="PRU00192"/>
    </source>
</evidence>
<evidence type="ECO:0000259" key="15">
    <source>
        <dbReference type="PROSITE" id="PS50002"/>
    </source>
</evidence>
<keyword evidence="17" id="KW-1185">Reference proteome</keyword>
<feature type="compositionally biased region" description="Low complexity" evidence="14">
    <location>
        <begin position="337"/>
        <end position="349"/>
    </location>
</feature>